<comment type="caution">
    <text evidence="1">The sequence shown here is derived from an EMBL/GenBank/DDBJ whole genome shotgun (WGS) entry which is preliminary data.</text>
</comment>
<evidence type="ECO:0000313" key="1">
    <source>
        <dbReference type="EMBL" id="KAK7243189.1"/>
    </source>
</evidence>
<organism evidence="1 2">
    <name type="scientific">Crotalaria pallida</name>
    <name type="common">Smooth rattlebox</name>
    <name type="synonym">Crotalaria striata</name>
    <dbReference type="NCBI Taxonomy" id="3830"/>
    <lineage>
        <taxon>Eukaryota</taxon>
        <taxon>Viridiplantae</taxon>
        <taxon>Streptophyta</taxon>
        <taxon>Embryophyta</taxon>
        <taxon>Tracheophyta</taxon>
        <taxon>Spermatophyta</taxon>
        <taxon>Magnoliopsida</taxon>
        <taxon>eudicotyledons</taxon>
        <taxon>Gunneridae</taxon>
        <taxon>Pentapetalae</taxon>
        <taxon>rosids</taxon>
        <taxon>fabids</taxon>
        <taxon>Fabales</taxon>
        <taxon>Fabaceae</taxon>
        <taxon>Papilionoideae</taxon>
        <taxon>50 kb inversion clade</taxon>
        <taxon>genistoids sensu lato</taxon>
        <taxon>core genistoids</taxon>
        <taxon>Crotalarieae</taxon>
        <taxon>Crotalaria</taxon>
    </lineage>
</organism>
<name>A0AAN9DYR2_CROPI</name>
<dbReference type="AlphaFoldDB" id="A0AAN9DYR2"/>
<sequence>MEVSIYDSAYKLTRKPLFPLRACHLLPSLTSHSLFQTKARHLLPSLSLSFITHAHSLSLSPPMHLFSINFHYNCLEPILSLTRVSAVNRSTPSISFKIKSMVLIKTTIKRRRFARVLSLLHILAIGIDYRRKPPWAVIVEEGAVE</sequence>
<accession>A0AAN9DYR2</accession>
<proteinExistence type="predicted"/>
<keyword evidence="2" id="KW-1185">Reference proteome</keyword>
<evidence type="ECO:0000313" key="2">
    <source>
        <dbReference type="Proteomes" id="UP001372338"/>
    </source>
</evidence>
<gene>
    <name evidence="1" type="ORF">RIF29_37978</name>
</gene>
<dbReference type="Proteomes" id="UP001372338">
    <property type="component" value="Unassembled WGS sequence"/>
</dbReference>
<reference evidence="1 2" key="1">
    <citation type="submission" date="2024-01" db="EMBL/GenBank/DDBJ databases">
        <title>The genomes of 5 underutilized Papilionoideae crops provide insights into root nodulation and disease resistanc.</title>
        <authorList>
            <person name="Yuan L."/>
        </authorList>
    </citation>
    <scope>NUCLEOTIDE SEQUENCE [LARGE SCALE GENOMIC DNA]</scope>
    <source>
        <strain evidence="1">ZHUSHIDOU_FW_LH</strain>
        <tissue evidence="1">Leaf</tissue>
    </source>
</reference>
<protein>
    <submittedName>
        <fullName evidence="1">Uncharacterized protein</fullName>
    </submittedName>
</protein>
<dbReference type="EMBL" id="JAYWIO010000008">
    <property type="protein sequence ID" value="KAK7243189.1"/>
    <property type="molecule type" value="Genomic_DNA"/>
</dbReference>